<organism evidence="1 2">
    <name type="scientific">Lysobacter dokdonensis DS-58</name>
    <dbReference type="NCBI Taxonomy" id="1300345"/>
    <lineage>
        <taxon>Bacteria</taxon>
        <taxon>Pseudomonadati</taxon>
        <taxon>Pseudomonadota</taxon>
        <taxon>Gammaproteobacteria</taxon>
        <taxon>Lysobacterales</taxon>
        <taxon>Lysobacteraceae</taxon>
        <taxon>Noviluteimonas</taxon>
    </lineage>
</organism>
<comment type="caution">
    <text evidence="1">The sequence shown here is derived from an EMBL/GenBank/DDBJ whole genome shotgun (WGS) entry which is preliminary data.</text>
</comment>
<keyword evidence="2" id="KW-1185">Reference proteome</keyword>
<dbReference type="RefSeq" id="WP_036168347.1">
    <property type="nucleotide sequence ID" value="NZ_JRKJ01000008.1"/>
</dbReference>
<dbReference type="OrthoDB" id="147470at2"/>
<evidence type="ECO:0000313" key="2">
    <source>
        <dbReference type="Proteomes" id="UP000030518"/>
    </source>
</evidence>
<proteinExistence type="predicted"/>
<accession>A0A0A2WHS5</accession>
<reference evidence="1 2" key="1">
    <citation type="submission" date="2014-09" db="EMBL/GenBank/DDBJ databases">
        <title>Genome sequences of Lysobacter dokdonensis DS-58.</title>
        <authorList>
            <person name="Kim J.F."/>
            <person name="Kwak M.-J."/>
        </authorList>
    </citation>
    <scope>NUCLEOTIDE SEQUENCE [LARGE SCALE GENOMIC DNA]</scope>
    <source>
        <strain evidence="1 2">DS-58</strain>
    </source>
</reference>
<sequence>MSIERVRYRERQRLAAADLRMEQAWRLGMAGRHHLAPHDWGVVRGLRVEHLADDRFRLTPGVAIDGHGREVLVPAPVEFAIAGFDKQHCYYVQLHYCEDPEQLRGRKCEDIPAPRIRQRTAIRVTEDFSPPGEAAGLATARAAGAVTGAPPWPILVARIGRCPGIRRGALIDYDFVPYVRHRAAAIRSPTDNARLQLGLAGRTDVHHFLVSTRNAARTFDKRVGIDREGTLHVWKQLIVTGATATGIASIAGGLQLKIDMPMPAGFGHVLRLDGRVDPDLRTLSASLLASRPPTMGESVTVESRAILQARAVALPFDAVHAASVTVRDVSHGERPVVLFSEVRKRFRRAVTLLDAQGAHALADAAPPPVPDVAFSMQFSATGGLLTPWKATIFRPAATLDADPLLREIHAVTTSKDTDPVPATELRIVGGGADDSDASGRVSIGARDGIDYVPALRMDGGGRIRLLSAPQSTTRDPLVDVRGTVYLPPVGKKDPMLPDLMTLAFIAGHFQVGNVAASPAITLTASTDPDFIYDLKVATVSANLTVKRTLELIFRDPAAGPAEMTVRALETVGISTASATTTQIPVPGLAPPGRKILIAVVMLVEASNKTRVVRSNTLSLEIPP</sequence>
<gene>
    <name evidence="1" type="ORF">LF41_3018</name>
</gene>
<dbReference type="STRING" id="1300345.LF41_3018"/>
<evidence type="ECO:0000313" key="1">
    <source>
        <dbReference type="EMBL" id="KGQ19368.1"/>
    </source>
</evidence>
<dbReference type="PATRIC" id="fig|1300345.3.peg.1561"/>
<dbReference type="EMBL" id="JRKJ01000008">
    <property type="protein sequence ID" value="KGQ19368.1"/>
    <property type="molecule type" value="Genomic_DNA"/>
</dbReference>
<name>A0A0A2WHS5_9GAMM</name>
<protein>
    <submittedName>
        <fullName evidence="1">Uncharacterized protein</fullName>
    </submittedName>
</protein>
<dbReference type="Proteomes" id="UP000030518">
    <property type="component" value="Unassembled WGS sequence"/>
</dbReference>
<dbReference type="AlphaFoldDB" id="A0A0A2WHS5"/>